<dbReference type="AlphaFoldDB" id="A0A2M7W475"/>
<protein>
    <submittedName>
        <fullName evidence="3">Uncharacterized protein</fullName>
    </submittedName>
</protein>
<evidence type="ECO:0000256" key="2">
    <source>
        <dbReference type="SAM" id="Phobius"/>
    </source>
</evidence>
<evidence type="ECO:0000313" key="3">
    <source>
        <dbReference type="EMBL" id="PJA20474.1"/>
    </source>
</evidence>
<gene>
    <name evidence="3" type="ORF">COX60_01625</name>
</gene>
<keyword evidence="2" id="KW-1133">Transmembrane helix</keyword>
<proteinExistence type="predicted"/>
<dbReference type="EMBL" id="PFQF01000027">
    <property type="protein sequence ID" value="PJA20474.1"/>
    <property type="molecule type" value="Genomic_DNA"/>
</dbReference>
<dbReference type="Proteomes" id="UP000230137">
    <property type="component" value="Unassembled WGS sequence"/>
</dbReference>
<accession>A0A2M7W475</accession>
<evidence type="ECO:0000313" key="4">
    <source>
        <dbReference type="Proteomes" id="UP000230137"/>
    </source>
</evidence>
<feature type="transmembrane region" description="Helical" evidence="2">
    <location>
        <begin position="83"/>
        <end position="104"/>
    </location>
</feature>
<name>A0A2M7W475_9BACT</name>
<feature type="compositionally biased region" description="Polar residues" evidence="1">
    <location>
        <begin position="1"/>
        <end position="12"/>
    </location>
</feature>
<organism evidence="3 4">
    <name type="scientific">Candidatus Berkelbacteria bacterium CG_4_10_14_0_2_um_filter_35_9_33_12</name>
    <dbReference type="NCBI Taxonomy" id="1974499"/>
    <lineage>
        <taxon>Bacteria</taxon>
        <taxon>Candidatus Berkelbacteria</taxon>
    </lineage>
</organism>
<feature type="compositionally biased region" description="Polar residues" evidence="1">
    <location>
        <begin position="59"/>
        <end position="73"/>
    </location>
</feature>
<comment type="caution">
    <text evidence="3">The sequence shown here is derived from an EMBL/GenBank/DDBJ whole genome shotgun (WGS) entry which is preliminary data.</text>
</comment>
<keyword evidence="2" id="KW-0812">Transmembrane</keyword>
<sequence length="183" mass="19622">MDNNVQNQTGQNLDGVGVQPIGPTPVNQSNTIQDMPIDGSAVYNDLPPNPVPNQPFPNGTNLTPPSVNNAQTSPPVPPKKSNLSLWIILIVILLAILGLGYMYIYDIGIFSQTNTPISSTTPLVEEDLPTTRPRSLTTTSIRTTIFSVPTTSSLNFGISTTPRITTTTTRTTTRKITTTTSGL</sequence>
<evidence type="ECO:0000256" key="1">
    <source>
        <dbReference type="SAM" id="MobiDB-lite"/>
    </source>
</evidence>
<feature type="region of interest" description="Disordered" evidence="1">
    <location>
        <begin position="1"/>
        <end position="75"/>
    </location>
</feature>
<keyword evidence="2" id="KW-0472">Membrane</keyword>
<reference evidence="4" key="1">
    <citation type="submission" date="2017-09" db="EMBL/GenBank/DDBJ databases">
        <title>Depth-based differentiation of microbial function through sediment-hosted aquifers and enrichment of novel symbionts in the deep terrestrial subsurface.</title>
        <authorList>
            <person name="Probst A.J."/>
            <person name="Ladd B."/>
            <person name="Jarett J.K."/>
            <person name="Geller-Mcgrath D.E."/>
            <person name="Sieber C.M.K."/>
            <person name="Emerson J.B."/>
            <person name="Anantharaman K."/>
            <person name="Thomas B.C."/>
            <person name="Malmstrom R."/>
            <person name="Stieglmeier M."/>
            <person name="Klingl A."/>
            <person name="Woyke T."/>
            <person name="Ryan C.M."/>
            <person name="Banfield J.F."/>
        </authorList>
    </citation>
    <scope>NUCLEOTIDE SEQUENCE [LARGE SCALE GENOMIC DNA]</scope>
</reference>